<evidence type="ECO:0000313" key="7">
    <source>
        <dbReference type="EMBL" id="SHL27655.1"/>
    </source>
</evidence>
<keyword evidence="2 6" id="KW-0813">Transport</keyword>
<keyword evidence="3 6" id="KW-0812">Transmembrane</keyword>
<proteinExistence type="inferred from homology"/>
<feature type="transmembrane region" description="Helical" evidence="6">
    <location>
        <begin position="307"/>
        <end position="325"/>
    </location>
</feature>
<dbReference type="PANTHER" id="PTHR11101">
    <property type="entry name" value="PHOSPHATE TRANSPORTER"/>
    <property type="match status" value="1"/>
</dbReference>
<accession>A0A1M6ZBA5</accession>
<comment type="subcellular location">
    <subcellularLocation>
        <location evidence="1 6">Membrane</location>
        <topology evidence="1 6">Multi-pass membrane protein</topology>
    </subcellularLocation>
</comment>
<keyword evidence="6" id="KW-0592">Phosphate transport</keyword>
<gene>
    <name evidence="7" type="ORF">SAMN05720469_1561</name>
</gene>
<dbReference type="AlphaFoldDB" id="A0A1M6ZBA5"/>
<feature type="transmembrane region" description="Helical" evidence="6">
    <location>
        <begin position="224"/>
        <end position="244"/>
    </location>
</feature>
<evidence type="ECO:0000256" key="5">
    <source>
        <dbReference type="ARBA" id="ARBA00023136"/>
    </source>
</evidence>
<dbReference type="RefSeq" id="WP_073306299.1">
    <property type="nucleotide sequence ID" value="NZ_FRAW01000056.1"/>
</dbReference>
<dbReference type="Proteomes" id="UP000184275">
    <property type="component" value="Unassembled WGS sequence"/>
</dbReference>
<feature type="transmembrane region" description="Helical" evidence="6">
    <location>
        <begin position="186"/>
        <end position="204"/>
    </location>
</feature>
<comment type="similarity">
    <text evidence="6">Belongs to the inorganic phosphate transporter (PiT) (TC 2.A.20) family.</text>
</comment>
<feature type="transmembrane region" description="Helical" evidence="6">
    <location>
        <begin position="251"/>
        <end position="274"/>
    </location>
</feature>
<feature type="transmembrane region" description="Helical" evidence="6">
    <location>
        <begin position="76"/>
        <end position="97"/>
    </location>
</feature>
<keyword evidence="5 6" id="KW-0472">Membrane</keyword>
<evidence type="ECO:0000256" key="6">
    <source>
        <dbReference type="RuleBase" id="RU363058"/>
    </source>
</evidence>
<dbReference type="PANTHER" id="PTHR11101:SF16">
    <property type="entry name" value="PHOSPHATE TRANSPORTER"/>
    <property type="match status" value="1"/>
</dbReference>
<organism evidence="7 8">
    <name type="scientific">Fibrobacter intestinalis</name>
    <dbReference type="NCBI Taxonomy" id="28122"/>
    <lineage>
        <taxon>Bacteria</taxon>
        <taxon>Pseudomonadati</taxon>
        <taxon>Fibrobacterota</taxon>
        <taxon>Fibrobacteria</taxon>
        <taxon>Fibrobacterales</taxon>
        <taxon>Fibrobacteraceae</taxon>
        <taxon>Fibrobacter</taxon>
    </lineage>
</organism>
<keyword evidence="8" id="KW-1185">Reference proteome</keyword>
<feature type="transmembrane region" description="Helical" evidence="6">
    <location>
        <begin position="484"/>
        <end position="506"/>
    </location>
</feature>
<evidence type="ECO:0000256" key="4">
    <source>
        <dbReference type="ARBA" id="ARBA00022989"/>
    </source>
</evidence>
<dbReference type="GO" id="GO:0016020">
    <property type="term" value="C:membrane"/>
    <property type="evidence" value="ECO:0007669"/>
    <property type="project" value="UniProtKB-SubCell"/>
</dbReference>
<dbReference type="GO" id="GO:0035435">
    <property type="term" value="P:phosphate ion transmembrane transport"/>
    <property type="evidence" value="ECO:0007669"/>
    <property type="project" value="TreeGrafter"/>
</dbReference>
<dbReference type="InterPro" id="IPR001204">
    <property type="entry name" value="Phos_transporter"/>
</dbReference>
<evidence type="ECO:0000256" key="3">
    <source>
        <dbReference type="ARBA" id="ARBA00022692"/>
    </source>
</evidence>
<evidence type="ECO:0000256" key="1">
    <source>
        <dbReference type="ARBA" id="ARBA00004141"/>
    </source>
</evidence>
<dbReference type="Pfam" id="PF01384">
    <property type="entry name" value="PHO4"/>
    <property type="match status" value="1"/>
</dbReference>
<name>A0A1M6ZBA5_9BACT</name>
<protein>
    <recommendedName>
        <fullName evidence="6">Phosphate transporter</fullName>
    </recommendedName>
</protein>
<feature type="transmembrane region" description="Helical" evidence="6">
    <location>
        <begin position="457"/>
        <end position="478"/>
    </location>
</feature>
<feature type="transmembrane region" description="Helical" evidence="6">
    <location>
        <begin position="44"/>
        <end position="64"/>
    </location>
</feature>
<evidence type="ECO:0000256" key="2">
    <source>
        <dbReference type="ARBA" id="ARBA00022448"/>
    </source>
</evidence>
<reference evidence="8" key="1">
    <citation type="submission" date="2016-11" db="EMBL/GenBank/DDBJ databases">
        <authorList>
            <person name="Varghese N."/>
            <person name="Submissions S."/>
        </authorList>
    </citation>
    <scope>NUCLEOTIDE SEQUENCE [LARGE SCALE GENOMIC DNA]</scope>
    <source>
        <strain evidence="8">UWOS</strain>
    </source>
</reference>
<keyword evidence="4 6" id="KW-1133">Transmembrane helix</keyword>
<evidence type="ECO:0000313" key="8">
    <source>
        <dbReference type="Proteomes" id="UP000184275"/>
    </source>
</evidence>
<feature type="transmembrane region" description="Helical" evidence="6">
    <location>
        <begin position="147"/>
        <end position="166"/>
    </location>
</feature>
<feature type="transmembrane region" description="Helical" evidence="6">
    <location>
        <begin position="6"/>
        <end position="23"/>
    </location>
</feature>
<dbReference type="GO" id="GO:0005315">
    <property type="term" value="F:phosphate transmembrane transporter activity"/>
    <property type="evidence" value="ECO:0007669"/>
    <property type="project" value="InterPro"/>
</dbReference>
<dbReference type="EMBL" id="FRAW01000056">
    <property type="protein sequence ID" value="SHL27655.1"/>
    <property type="molecule type" value="Genomic_DNA"/>
</dbReference>
<sequence length="746" mass="82666">MDIYVVVIGMLFLLAVFDLINGVSNDASNFLNSAVGSRAFGFKFLIAIAAAGILIGASFSSGMMDVARHGIFQPQHFTFAEIMAICAGAMLTDVILLDIFNMLGLPTSTTVSMVFELLGGTFSLSLIKLHRGAGELSLGDLVNSEKALSVIIAIFTSVAVAFVFGWIVQWISRVVWTFRYKPREKYFIAVFGGISLSAIFYFVLFQGLKGSAIAVPEVLAQNRLGTFLGSFLVFAALSELLFLLKRNVFKLIVAAGTFSLALSFAGNDLVNFIGVPLTGLSAFMAYADSGLSADQAMMTALCASEKSLWWILSLAGVIMAVSLATSRKARNVIRTSVSLSSQSSSEELFGTSPIARAFVRYADLLSSVVRGIVPFKIRNFLNRRLDARRLQLEESDAAFDLLRASVNLMLASILISLGTFFKLPLSTTYVTFMVAMGSSLADKAWGRESAVYRITGVFSVVGGWFFTAFAAFVCAFMVSGMIFWGGIPVAFLLFGLVVCILVRSSVRYRKKEKEKESAPGEFQTILEEKDSQKILPMVQAYYSKGWGWFLVFVEDSVLDTLKALANEDLETLRYVRQRMKQEYKTLHRLRHEGFACSQKMFHEETLAKKFFLYQTNDFAMSLYFSLERVHKPCLNHVDNHLTPLGESQKKVLLELAEEMRDGIEDSARMILENDYSDYAGLQNRLRALGTKIVGIRKTAMQQKVPENQMVASVNLLFLTVLYECRAILDATGYLNKSSKKMMTDLV</sequence>